<dbReference type="Pfam" id="PF01637">
    <property type="entry name" value="ATPase_2"/>
    <property type="match status" value="1"/>
</dbReference>
<dbReference type="GeneID" id="303368347"/>
<sequence length="469" mass="54665">MFKGRKKELELLEDLYDSKQFEFLVLYGRRRVGKTELLKEFTKNKKPLFFSAQEKNDSLNLLDFSKTVQTYFDNDFFGEFSDWETALKYVTSKATEDRLVIVIDEFPYIASENKSIKSIFQHTIDHQWKEKNIFLVLCGSSVSFMEGEVLGSKSPLYGRSTAHLELKAFDYFDSALFFPEYSNEEKLMAYGILGGIPCYLQAFDSEKPIEKNIAREILREGRFLKDEPIYFLKQELREPAIYNSIFEAIAGGASRVNEIATKIHEDTQKCSKYLGILQTISLIKKAVPCGEDEASRKTIYKIADNYFSFWYHFLFEKKSFYEILGSEESAKEIMDPQSFFSYFGFVFETICLEYMIRMAKNRKLPFIPSKYGKWWGNNPARKCQDDIDVLLIDDKNEKYIFCECKFKGESFGKSEMEDMLSRKSIFAHAKETYFYAFSKSGFSDYVKENASSNNITLVTVDDLFEFGEL</sequence>
<dbReference type="PANTHER" id="PTHR34704:SF1">
    <property type="entry name" value="ATPASE"/>
    <property type="match status" value="1"/>
</dbReference>
<dbReference type="GO" id="GO:0005524">
    <property type="term" value="F:ATP binding"/>
    <property type="evidence" value="ECO:0007669"/>
    <property type="project" value="InterPro"/>
</dbReference>
<dbReference type="EMBL" id="FUXC01000019">
    <property type="protein sequence ID" value="SKA07938.1"/>
    <property type="molecule type" value="Genomic_DNA"/>
</dbReference>
<keyword evidence="4" id="KW-1185">Reference proteome</keyword>
<dbReference type="RefSeq" id="WP_078931863.1">
    <property type="nucleotide sequence ID" value="NZ_FUXC01000019.1"/>
</dbReference>
<dbReference type="OrthoDB" id="9813134at2"/>
<dbReference type="Gene3D" id="3.40.50.300">
    <property type="entry name" value="P-loop containing nucleotide triphosphate hydrolases"/>
    <property type="match status" value="1"/>
</dbReference>
<evidence type="ECO:0000313" key="4">
    <source>
        <dbReference type="Proteomes" id="UP000190395"/>
    </source>
</evidence>
<dbReference type="SUPFAM" id="SSF52540">
    <property type="entry name" value="P-loop containing nucleoside triphosphate hydrolases"/>
    <property type="match status" value="1"/>
</dbReference>
<dbReference type="Pfam" id="PF03008">
    <property type="entry name" value="DUF234"/>
    <property type="match status" value="1"/>
</dbReference>
<evidence type="ECO:0000259" key="2">
    <source>
        <dbReference type="Pfam" id="PF03008"/>
    </source>
</evidence>
<protein>
    <recommendedName>
        <fullName evidence="5">ATPase domain-containing protein</fullName>
    </recommendedName>
</protein>
<dbReference type="InterPro" id="IPR004256">
    <property type="entry name" value="DUF234"/>
</dbReference>
<evidence type="ECO:0000259" key="1">
    <source>
        <dbReference type="Pfam" id="PF01637"/>
    </source>
</evidence>
<dbReference type="SUPFAM" id="SSF52980">
    <property type="entry name" value="Restriction endonuclease-like"/>
    <property type="match status" value="1"/>
</dbReference>
<proteinExistence type="predicted"/>
<evidence type="ECO:0008006" key="5">
    <source>
        <dbReference type="Google" id="ProtNLM"/>
    </source>
</evidence>
<gene>
    <name evidence="3" type="ORF">SAMN02745152_02137</name>
</gene>
<organism evidence="3 4">
    <name type="scientific">Treponema berlinense</name>
    <dbReference type="NCBI Taxonomy" id="225004"/>
    <lineage>
        <taxon>Bacteria</taxon>
        <taxon>Pseudomonadati</taxon>
        <taxon>Spirochaetota</taxon>
        <taxon>Spirochaetia</taxon>
        <taxon>Spirochaetales</taxon>
        <taxon>Treponemataceae</taxon>
        <taxon>Treponema</taxon>
    </lineage>
</organism>
<name>A0A1T4QX92_9SPIR</name>
<reference evidence="3 4" key="1">
    <citation type="submission" date="2017-02" db="EMBL/GenBank/DDBJ databases">
        <authorList>
            <person name="Peterson S.W."/>
        </authorList>
    </citation>
    <scope>NUCLEOTIDE SEQUENCE [LARGE SCALE GENOMIC DNA]</scope>
    <source>
        <strain evidence="3 4">ATCC BAA-909</strain>
    </source>
</reference>
<dbReference type="AlphaFoldDB" id="A0A1T4QX92"/>
<dbReference type="InterPro" id="IPR011579">
    <property type="entry name" value="ATPase_dom"/>
</dbReference>
<dbReference type="Proteomes" id="UP000190395">
    <property type="component" value="Unassembled WGS sequence"/>
</dbReference>
<evidence type="ECO:0000313" key="3">
    <source>
        <dbReference type="EMBL" id="SKA07938.1"/>
    </source>
</evidence>
<feature type="domain" description="ATPase" evidence="1">
    <location>
        <begin position="2"/>
        <end position="201"/>
    </location>
</feature>
<dbReference type="InterPro" id="IPR027417">
    <property type="entry name" value="P-loop_NTPase"/>
</dbReference>
<dbReference type="InterPro" id="IPR011335">
    <property type="entry name" value="Restrct_endonuc-II-like"/>
</dbReference>
<accession>A0A1T4QX92</accession>
<feature type="domain" description="DUF234" evidence="2">
    <location>
        <begin position="310"/>
        <end position="408"/>
    </location>
</feature>
<dbReference type="PANTHER" id="PTHR34704">
    <property type="entry name" value="ATPASE"/>
    <property type="match status" value="1"/>
</dbReference>
<dbReference type="STRING" id="225004.SAMN02745152_02137"/>